<dbReference type="Proteomes" id="UP000294562">
    <property type="component" value="Unassembled WGS sequence"/>
</dbReference>
<dbReference type="InterPro" id="IPR015105">
    <property type="entry name" value="NgoMIV"/>
</dbReference>
<dbReference type="GO" id="GO:0009307">
    <property type="term" value="P:DNA restriction-modification system"/>
    <property type="evidence" value="ECO:0007669"/>
    <property type="project" value="InterPro"/>
</dbReference>
<keyword evidence="1" id="KW-0540">Nuclease</keyword>
<protein>
    <submittedName>
        <fullName evidence="1">Restriction endonuclease</fullName>
    </submittedName>
</protein>
<organism evidence="1 2">
    <name type="scientific">Meridianimarinicoccus aquatilis</name>
    <dbReference type="NCBI Taxonomy" id="2552766"/>
    <lineage>
        <taxon>Bacteria</taxon>
        <taxon>Pseudomonadati</taxon>
        <taxon>Pseudomonadota</taxon>
        <taxon>Alphaproteobacteria</taxon>
        <taxon>Rhodobacterales</taxon>
        <taxon>Paracoccaceae</taxon>
        <taxon>Meridianimarinicoccus</taxon>
    </lineage>
</organism>
<keyword evidence="1" id="KW-0378">Hydrolase</keyword>
<dbReference type="GO" id="GO:0009036">
    <property type="term" value="F:type II site-specific deoxyribonuclease activity"/>
    <property type="evidence" value="ECO:0007669"/>
    <property type="project" value="InterPro"/>
</dbReference>
<dbReference type="SUPFAM" id="SSF52980">
    <property type="entry name" value="Restriction endonuclease-like"/>
    <property type="match status" value="1"/>
</dbReference>
<dbReference type="CDD" id="cd22340">
    <property type="entry name" value="NgoMIV-like"/>
    <property type="match status" value="1"/>
</dbReference>
<gene>
    <name evidence="1" type="ORF">E2L05_17645</name>
</gene>
<dbReference type="InterPro" id="IPR037083">
    <property type="entry name" value="NgoMIV_sf"/>
</dbReference>
<dbReference type="OrthoDB" id="5504137at2"/>
<dbReference type="RefSeq" id="WP_133344132.1">
    <property type="nucleotide sequence ID" value="NZ_SMZO01000062.1"/>
</dbReference>
<dbReference type="AlphaFoldDB" id="A0A4R6AS39"/>
<dbReference type="Pfam" id="PF09015">
    <property type="entry name" value="NgoMIV_restric"/>
    <property type="match status" value="1"/>
</dbReference>
<accession>A0A4R6AS39</accession>
<evidence type="ECO:0000313" key="1">
    <source>
        <dbReference type="EMBL" id="TDL84603.1"/>
    </source>
</evidence>
<reference evidence="1 2" key="1">
    <citation type="submission" date="2019-03" db="EMBL/GenBank/DDBJ databases">
        <title>Rhodobacteraceae bacterium SM1902, a new member of the family Rhodobacteraceae isolated from Yantai.</title>
        <authorList>
            <person name="Sun Y."/>
        </authorList>
    </citation>
    <scope>NUCLEOTIDE SEQUENCE [LARGE SCALE GENOMIC DNA]</scope>
    <source>
        <strain evidence="1 2">SM1902</strain>
    </source>
</reference>
<keyword evidence="1" id="KW-0255">Endonuclease</keyword>
<proteinExistence type="predicted"/>
<comment type="caution">
    <text evidence="1">The sequence shown here is derived from an EMBL/GenBank/DDBJ whole genome shotgun (WGS) entry which is preliminary data.</text>
</comment>
<keyword evidence="2" id="KW-1185">Reference proteome</keyword>
<sequence>MSDAWLTEARRAFHATLLAGILTQSDSGVPSNADRSSKPSIAIASAILDQLGPAQTASKLAGQTAGADFESVCAEFLDQCFARLHHLRPGKFDVRKGGGIARFDQYAHLSELEAIARANREIATALGSDYIIKPDIVISRHPEPDTVLNAHEALVDDKAGNLTSLRSRNNAMSTLHASISCKWTLRSDRAQNARSEGLNLVRNRKGRLPHIAVITGEPAPARLASLALGTGDIDCVYHFALYELRQALLDQHRDDTLDLLDMMIDGKRLRDISDLPLDLIT</sequence>
<dbReference type="InterPro" id="IPR011335">
    <property type="entry name" value="Restrct_endonuc-II-like"/>
</dbReference>
<dbReference type="EMBL" id="SMZO01000062">
    <property type="protein sequence ID" value="TDL84603.1"/>
    <property type="molecule type" value="Genomic_DNA"/>
</dbReference>
<name>A0A4R6AS39_9RHOB</name>
<evidence type="ECO:0000313" key="2">
    <source>
        <dbReference type="Proteomes" id="UP000294562"/>
    </source>
</evidence>
<dbReference type="Gene3D" id="3.40.50.10010">
    <property type="entry name" value="Type-2 restriction enzyme NgoMIV"/>
    <property type="match status" value="1"/>
</dbReference>